<accession>A0A450TNP9</accession>
<keyword evidence="1" id="KW-0732">Signal</keyword>
<evidence type="ECO:0000256" key="1">
    <source>
        <dbReference type="SAM" id="SignalP"/>
    </source>
</evidence>
<dbReference type="EMBL" id="CAADEX010000245">
    <property type="protein sequence ID" value="VFJ69476.1"/>
    <property type="molecule type" value="Genomic_DNA"/>
</dbReference>
<protein>
    <submittedName>
        <fullName evidence="2">Uncharacterized protein</fullName>
    </submittedName>
</protein>
<sequence>MLLRFLLLLLSISQLTSATQAARWQTGAGLAMVPETETAPAASSAPFAFRTFSRGGSGGR</sequence>
<feature type="signal peptide" evidence="1">
    <location>
        <begin position="1"/>
        <end position="21"/>
    </location>
</feature>
<feature type="chain" id="PRO_5019188354" evidence="1">
    <location>
        <begin position="22"/>
        <end position="60"/>
    </location>
</feature>
<organism evidence="2">
    <name type="scientific">Candidatus Kentrum sp. DK</name>
    <dbReference type="NCBI Taxonomy" id="2126562"/>
    <lineage>
        <taxon>Bacteria</taxon>
        <taxon>Pseudomonadati</taxon>
        <taxon>Pseudomonadota</taxon>
        <taxon>Gammaproteobacteria</taxon>
        <taxon>Candidatus Kentrum</taxon>
    </lineage>
</organism>
<dbReference type="AlphaFoldDB" id="A0A450TNP9"/>
<proteinExistence type="predicted"/>
<evidence type="ECO:0000313" key="2">
    <source>
        <dbReference type="EMBL" id="VFJ69476.1"/>
    </source>
</evidence>
<reference evidence="2" key="1">
    <citation type="submission" date="2019-02" db="EMBL/GenBank/DDBJ databases">
        <authorList>
            <person name="Gruber-Vodicka R. H."/>
            <person name="Seah K. B. B."/>
        </authorList>
    </citation>
    <scope>NUCLEOTIDE SEQUENCE</scope>
    <source>
        <strain evidence="2">BECK_DK47</strain>
    </source>
</reference>
<gene>
    <name evidence="2" type="ORF">BECKDK2373B_GA0170837_12454</name>
</gene>
<name>A0A450TNP9_9GAMM</name>